<dbReference type="InterPro" id="IPR002711">
    <property type="entry name" value="HNH"/>
</dbReference>
<evidence type="ECO:0000313" key="5">
    <source>
        <dbReference type="Proteomes" id="UP000323410"/>
    </source>
</evidence>
<dbReference type="Pfam" id="PF01844">
    <property type="entry name" value="HNH"/>
    <property type="match status" value="1"/>
</dbReference>
<reference evidence="4 5" key="1">
    <citation type="submission" date="2019-08" db="EMBL/GenBank/DDBJ databases">
        <title>Genone of Arthrobacter echini P9.</title>
        <authorList>
            <person name="Bowman J.P."/>
        </authorList>
    </citation>
    <scope>NUCLEOTIDE SEQUENCE [LARGE SCALE GENOMIC DNA]</scope>
    <source>
        <strain evidence="4 5">P9</strain>
    </source>
</reference>
<evidence type="ECO:0000259" key="3">
    <source>
        <dbReference type="SMART" id="SM00507"/>
    </source>
</evidence>
<organism evidence="4 5">
    <name type="scientific">Arthrobacter echini</name>
    <dbReference type="NCBI Taxonomy" id="1529066"/>
    <lineage>
        <taxon>Bacteria</taxon>
        <taxon>Bacillati</taxon>
        <taxon>Actinomycetota</taxon>
        <taxon>Actinomycetes</taxon>
        <taxon>Micrococcales</taxon>
        <taxon>Micrococcaceae</taxon>
        <taxon>Arthrobacter</taxon>
    </lineage>
</organism>
<dbReference type="Gene3D" id="1.10.30.50">
    <property type="match status" value="1"/>
</dbReference>
<dbReference type="Proteomes" id="UP000323410">
    <property type="component" value="Unassembled WGS sequence"/>
</dbReference>
<dbReference type="SMART" id="SM00507">
    <property type="entry name" value="HNHc"/>
    <property type="match status" value="1"/>
</dbReference>
<keyword evidence="5" id="KW-1185">Reference proteome</keyword>
<evidence type="ECO:0000313" key="4">
    <source>
        <dbReference type="EMBL" id="TYC98487.1"/>
    </source>
</evidence>
<dbReference type="GO" id="GO:0003676">
    <property type="term" value="F:nucleic acid binding"/>
    <property type="evidence" value="ECO:0007669"/>
    <property type="project" value="InterPro"/>
</dbReference>
<name>A0A5D0XPQ5_9MICC</name>
<dbReference type="GO" id="GO:0004519">
    <property type="term" value="F:endonuclease activity"/>
    <property type="evidence" value="ECO:0007669"/>
    <property type="project" value="InterPro"/>
</dbReference>
<dbReference type="Pfam" id="PF02720">
    <property type="entry name" value="DUF222"/>
    <property type="match status" value="1"/>
</dbReference>
<feature type="region of interest" description="Disordered" evidence="2">
    <location>
        <begin position="342"/>
        <end position="373"/>
    </location>
</feature>
<dbReference type="InterPro" id="IPR003615">
    <property type="entry name" value="HNH_nuc"/>
</dbReference>
<comment type="caution">
    <text evidence="4">The sequence shown here is derived from an EMBL/GenBank/DDBJ whole genome shotgun (WGS) entry which is preliminary data.</text>
</comment>
<accession>A0A5D0XPQ5</accession>
<dbReference type="InterPro" id="IPR003870">
    <property type="entry name" value="DUF222"/>
</dbReference>
<comment type="similarity">
    <text evidence="1">Belongs to the Rv1128c/1148c/1588c/1702c/1945/3466 family.</text>
</comment>
<sequence length="505" mass="53730">MPAGVVGAPSGRSGLRRSHAGKRRDGATPRSAVRSLIQDVASLTVGDDRAGLIDQLRQLEDLKGAIAGAQARIAVAFDVAERRSQAEAGVPREEQGRGVAAQIALARGESPSRGNRLLGLAKALVTEMPHTLAALESGQLNEWRATVLVRETACLTAADRCGVDDELAADAGTFVGAGDRAITAAARAAAYRRDPSSVARRARHAATERCVSLRPAPDTMTYLTALLPVAQGVSVYAALTKKADALRSTGDQRSRGQIMADELVERTTGSRAGFCGVDLQLVMTDRTLLQGDNEPAHLTGYGIVPADWARAALDPKQTPTADRAVDPGRFLSSAHVRAGKGVTGAGEGVAGHESAAQCGRTPASERSVQRGAVPDPELEHRVWIRRLYTAPGTGELLAADSRSRFFTTGQRRFIQVRDRSCRTPYCDAPIRHYDHIVPWQDDGPTSLQNGAGLCEACNHTKEIRGWRASTRAGPTHTMDLRTPTGHIYSSTAPPSLGRVVPHKVV</sequence>
<proteinExistence type="inferred from homology"/>
<dbReference type="EMBL" id="VSLD01000005">
    <property type="protein sequence ID" value="TYC98487.1"/>
    <property type="molecule type" value="Genomic_DNA"/>
</dbReference>
<protein>
    <submittedName>
        <fullName evidence="4">DUF222 domain-containing protein</fullName>
    </submittedName>
</protein>
<gene>
    <name evidence="4" type="ORF">FQ377_10580</name>
</gene>
<dbReference type="OrthoDB" id="5241234at2"/>
<feature type="domain" description="HNH nuclease" evidence="3">
    <location>
        <begin position="409"/>
        <end position="459"/>
    </location>
</feature>
<evidence type="ECO:0000256" key="1">
    <source>
        <dbReference type="ARBA" id="ARBA00023450"/>
    </source>
</evidence>
<feature type="region of interest" description="Disordered" evidence="2">
    <location>
        <begin position="1"/>
        <end position="31"/>
    </location>
</feature>
<dbReference type="GO" id="GO:0008270">
    <property type="term" value="F:zinc ion binding"/>
    <property type="evidence" value="ECO:0007669"/>
    <property type="project" value="InterPro"/>
</dbReference>
<dbReference type="AlphaFoldDB" id="A0A5D0XPQ5"/>
<dbReference type="CDD" id="cd00085">
    <property type="entry name" value="HNHc"/>
    <property type="match status" value="1"/>
</dbReference>
<evidence type="ECO:0000256" key="2">
    <source>
        <dbReference type="SAM" id="MobiDB-lite"/>
    </source>
</evidence>